<organism evidence="2 3">
    <name type="scientific">Xanthobacter autotrophicus</name>
    <dbReference type="NCBI Taxonomy" id="280"/>
    <lineage>
        <taxon>Bacteria</taxon>
        <taxon>Pseudomonadati</taxon>
        <taxon>Pseudomonadota</taxon>
        <taxon>Alphaproteobacteria</taxon>
        <taxon>Hyphomicrobiales</taxon>
        <taxon>Xanthobacteraceae</taxon>
        <taxon>Xanthobacter</taxon>
    </lineage>
</organism>
<evidence type="ECO:0000313" key="2">
    <source>
        <dbReference type="EMBL" id="TLX44976.1"/>
    </source>
</evidence>
<dbReference type="Pfam" id="PF04977">
    <property type="entry name" value="DivIC"/>
    <property type="match status" value="1"/>
</dbReference>
<evidence type="ECO:0000256" key="1">
    <source>
        <dbReference type="SAM" id="Coils"/>
    </source>
</evidence>
<reference evidence="2 3" key="1">
    <citation type="submission" date="2019-05" db="EMBL/GenBank/DDBJ databases">
        <authorList>
            <person name="Zhou X."/>
        </authorList>
    </citation>
    <scope>NUCLEOTIDE SEQUENCE [LARGE SCALE GENOMIC DNA]</scope>
    <source>
        <strain evidence="2 3">DSM 432</strain>
    </source>
</reference>
<dbReference type="OrthoDB" id="9815600at2"/>
<keyword evidence="1" id="KW-0175">Coiled coil</keyword>
<evidence type="ECO:0000313" key="3">
    <source>
        <dbReference type="Proteomes" id="UP000305131"/>
    </source>
</evidence>
<dbReference type="RefSeq" id="WP_138397602.1">
    <property type="nucleotide sequence ID" value="NZ_JBAFVI010000004.1"/>
</dbReference>
<protein>
    <submittedName>
        <fullName evidence="2">Septum formation initiator family protein</fullName>
    </submittedName>
</protein>
<comment type="caution">
    <text evidence="2">The sequence shown here is derived from an EMBL/GenBank/DDBJ whole genome shotgun (WGS) entry which is preliminary data.</text>
</comment>
<accession>A0A6C1KVH4</accession>
<proteinExistence type="predicted"/>
<sequence length="104" mass="11665">MQSRSRLQSILATLALHLGAAALIGYFAYHAYNGDHGLVAKRNYEQEMKALESELAGLKAQRQAMENKVSLLAPSQLDPDLLDEEARRQLNFINSKDLVLLRNK</sequence>
<gene>
    <name evidence="2" type="ORF">FBQ73_00665</name>
</gene>
<dbReference type="GeneID" id="95771975"/>
<dbReference type="Proteomes" id="UP000305131">
    <property type="component" value="Unassembled WGS sequence"/>
</dbReference>
<dbReference type="EMBL" id="VAUP01000002">
    <property type="protein sequence ID" value="TLX44976.1"/>
    <property type="molecule type" value="Genomic_DNA"/>
</dbReference>
<dbReference type="AlphaFoldDB" id="A0A6C1KVH4"/>
<name>A0A6C1KVH4_XANAU</name>
<feature type="coiled-coil region" evidence="1">
    <location>
        <begin position="41"/>
        <end position="68"/>
    </location>
</feature>
<dbReference type="InterPro" id="IPR007060">
    <property type="entry name" value="FtsL/DivIC"/>
</dbReference>